<reference evidence="1 2" key="1">
    <citation type="submission" date="2013-12" db="EMBL/GenBank/DDBJ databases">
        <title>NBRP : Genome information of microbial organism related human and environment.</title>
        <authorList>
            <person name="Hattori M."/>
            <person name="Oshima K."/>
            <person name="Inaba H."/>
            <person name="Suda W."/>
            <person name="Sakamoto M."/>
            <person name="Iino T."/>
            <person name="Kitahara M."/>
            <person name="Oshida Y."/>
            <person name="Iida T."/>
            <person name="Kudo T."/>
            <person name="Itoh T."/>
            <person name="Ahmed I."/>
            <person name="Ohkuma M."/>
        </authorList>
    </citation>
    <scope>NUCLEOTIDE SEQUENCE [LARGE SCALE GENOMIC DNA]</scope>
    <source>
        <strain evidence="1 2">JCM 21738</strain>
    </source>
</reference>
<sequence>MQSNKEKLYTMEVINGKKTPVLTEKGMEYVVYPMDAHKEINTISGEPILAVSVENIGSKEQIYTQAFYPTTSEGRFISVHYTINEEVSVEEMSQHFLPKHPLYGTNVKEINVSGQRAFLYEPTTKYGSAALYIVTNKYVYYMTNQGLLDKQQGDSKELVRLANLFNFEVER</sequence>
<dbReference type="EMBL" id="BAUW01000081">
    <property type="protein sequence ID" value="GAE47523.1"/>
    <property type="molecule type" value="Genomic_DNA"/>
</dbReference>
<protein>
    <submittedName>
        <fullName evidence="1">Uncharacterized protein</fullName>
    </submittedName>
</protein>
<dbReference type="eggNOG" id="ENOG5030DU4">
    <property type="taxonomic scope" value="Bacteria"/>
</dbReference>
<name>W4RUI5_9BACI</name>
<proteinExistence type="predicted"/>
<organism evidence="1 2">
    <name type="scientific">Mesobacillus boroniphilus JCM 21738</name>
    <dbReference type="NCBI Taxonomy" id="1294265"/>
    <lineage>
        <taxon>Bacteria</taxon>
        <taxon>Bacillati</taxon>
        <taxon>Bacillota</taxon>
        <taxon>Bacilli</taxon>
        <taxon>Bacillales</taxon>
        <taxon>Bacillaceae</taxon>
        <taxon>Mesobacillus</taxon>
    </lineage>
</organism>
<dbReference type="Proteomes" id="UP000018949">
    <property type="component" value="Unassembled WGS sequence"/>
</dbReference>
<evidence type="ECO:0000313" key="1">
    <source>
        <dbReference type="EMBL" id="GAE47523.1"/>
    </source>
</evidence>
<evidence type="ECO:0000313" key="2">
    <source>
        <dbReference type="Proteomes" id="UP000018949"/>
    </source>
</evidence>
<keyword evidence="2" id="KW-1185">Reference proteome</keyword>
<dbReference type="AlphaFoldDB" id="W4RUI5"/>
<gene>
    <name evidence="1" type="ORF">JCM21738_4513</name>
</gene>
<accession>W4RUI5</accession>
<comment type="caution">
    <text evidence="1">The sequence shown here is derived from an EMBL/GenBank/DDBJ whole genome shotgun (WGS) entry which is preliminary data.</text>
</comment>